<evidence type="ECO:0000313" key="2">
    <source>
        <dbReference type="Proteomes" id="UP001151760"/>
    </source>
</evidence>
<sequence length="123" mass="14232">MFVMSKRSIFNSNMIIFTIQEWAKCPVTRRSVSRYCVFINGNLVSWKSKRQVTLSEAQYRSMASTTCEIMWIVKILGEFGIDNVVPVELFCDNKSPIQIAANPVMHEKTKHFDIDVHLVRDSK</sequence>
<proteinExistence type="predicted"/>
<evidence type="ECO:0000313" key="1">
    <source>
        <dbReference type="EMBL" id="GJT70107.1"/>
    </source>
</evidence>
<protein>
    <submittedName>
        <fullName evidence="1">Ribonuclease H-like domain-containing protein</fullName>
    </submittedName>
</protein>
<dbReference type="PANTHER" id="PTHR11439:SF508">
    <property type="entry name" value="RNA-DIRECTED DNA POLYMERASE"/>
    <property type="match status" value="1"/>
</dbReference>
<dbReference type="EMBL" id="BQNB010018047">
    <property type="protein sequence ID" value="GJT70107.1"/>
    <property type="molecule type" value="Genomic_DNA"/>
</dbReference>
<reference evidence="1" key="1">
    <citation type="journal article" date="2022" name="Int. J. Mol. Sci.">
        <title>Draft Genome of Tanacetum Coccineum: Genomic Comparison of Closely Related Tanacetum-Family Plants.</title>
        <authorList>
            <person name="Yamashiro T."/>
            <person name="Shiraishi A."/>
            <person name="Nakayama K."/>
            <person name="Satake H."/>
        </authorList>
    </citation>
    <scope>NUCLEOTIDE SEQUENCE</scope>
</reference>
<organism evidence="1 2">
    <name type="scientific">Tanacetum coccineum</name>
    <dbReference type="NCBI Taxonomy" id="301880"/>
    <lineage>
        <taxon>Eukaryota</taxon>
        <taxon>Viridiplantae</taxon>
        <taxon>Streptophyta</taxon>
        <taxon>Embryophyta</taxon>
        <taxon>Tracheophyta</taxon>
        <taxon>Spermatophyta</taxon>
        <taxon>Magnoliopsida</taxon>
        <taxon>eudicotyledons</taxon>
        <taxon>Gunneridae</taxon>
        <taxon>Pentapetalae</taxon>
        <taxon>asterids</taxon>
        <taxon>campanulids</taxon>
        <taxon>Asterales</taxon>
        <taxon>Asteraceae</taxon>
        <taxon>Asteroideae</taxon>
        <taxon>Anthemideae</taxon>
        <taxon>Anthemidinae</taxon>
        <taxon>Tanacetum</taxon>
    </lineage>
</organism>
<gene>
    <name evidence="1" type="ORF">Tco_1029393</name>
</gene>
<keyword evidence="2" id="KW-1185">Reference proteome</keyword>
<reference evidence="1" key="2">
    <citation type="submission" date="2022-01" db="EMBL/GenBank/DDBJ databases">
        <authorList>
            <person name="Yamashiro T."/>
            <person name="Shiraishi A."/>
            <person name="Satake H."/>
            <person name="Nakayama K."/>
        </authorList>
    </citation>
    <scope>NUCLEOTIDE SEQUENCE</scope>
</reference>
<dbReference type="PANTHER" id="PTHR11439">
    <property type="entry name" value="GAG-POL-RELATED RETROTRANSPOSON"/>
    <property type="match status" value="1"/>
</dbReference>
<accession>A0ABQ5G528</accession>
<dbReference type="CDD" id="cd09272">
    <property type="entry name" value="RNase_HI_RT_Ty1"/>
    <property type="match status" value="1"/>
</dbReference>
<dbReference type="Proteomes" id="UP001151760">
    <property type="component" value="Unassembled WGS sequence"/>
</dbReference>
<comment type="caution">
    <text evidence="1">The sequence shown here is derived from an EMBL/GenBank/DDBJ whole genome shotgun (WGS) entry which is preliminary data.</text>
</comment>
<name>A0ABQ5G528_9ASTR</name>